<sequence length="358" mass="38718">MTTIQWRPQVNALTKPQSYRPQVVPRGTSGYDKMAVDISTAHPVYNADLIRSVAPLIMDWIQQELISGLQVTLEDAFTFHPSMTGKMAGPDDPLPNANELLQVNVYAARAFVQAVRQKAKLERLPMNEKLPQVTSSEDTKLKLADVLNPNGVLRLTGSNLWFDENDPDSGCTISGTQSGVKKQSTFASVSNSEILLVPDIPAQAHPWNNECALSLTTQYTAHGTPRTGIYRRRLRSPLTATKMGHPNPPETGILSGNGASPLVSIKGGTVSTDERLRIQAVLDVQADRLLFSLLDMKENGAAGAEVPVAANGSFTLQGFSGSAVSSLTISVNDYASLKKLVHDQYSGRLVDILDVKVA</sequence>
<dbReference type="Gene3D" id="2.70.50.70">
    <property type="match status" value="1"/>
</dbReference>
<evidence type="ECO:0000313" key="3">
    <source>
        <dbReference type="Proteomes" id="UP000316238"/>
    </source>
</evidence>
<comment type="caution">
    <text evidence="2">The sequence shown here is derived from an EMBL/GenBank/DDBJ whole genome shotgun (WGS) entry which is preliminary data.</text>
</comment>
<dbReference type="EMBL" id="NQJD01000008">
    <property type="protein sequence ID" value="TAA75337.1"/>
    <property type="molecule type" value="Genomic_DNA"/>
</dbReference>
<proteinExistence type="predicted"/>
<protein>
    <submittedName>
        <fullName evidence="2">Uncharacterized protein</fullName>
    </submittedName>
</protein>
<evidence type="ECO:0000256" key="1">
    <source>
        <dbReference type="SAM" id="MobiDB-lite"/>
    </source>
</evidence>
<dbReference type="Proteomes" id="UP000316238">
    <property type="component" value="Unassembled WGS sequence"/>
</dbReference>
<organism evidence="2 3">
    <name type="scientific">Candidatus Electronema aureum</name>
    <dbReference type="NCBI Taxonomy" id="2005002"/>
    <lineage>
        <taxon>Bacteria</taxon>
        <taxon>Pseudomonadati</taxon>
        <taxon>Thermodesulfobacteriota</taxon>
        <taxon>Desulfobulbia</taxon>
        <taxon>Desulfobulbales</taxon>
        <taxon>Desulfobulbaceae</taxon>
        <taxon>Candidatus Electronema</taxon>
    </lineage>
</organism>
<name>A0A521G2T9_9BACT</name>
<evidence type="ECO:0000313" key="2">
    <source>
        <dbReference type="EMBL" id="TAA75337.1"/>
    </source>
</evidence>
<gene>
    <name evidence="2" type="ORF">CDV28_10876</name>
</gene>
<accession>A0A521G2T9</accession>
<dbReference type="AlphaFoldDB" id="A0A521G2T9"/>
<feature type="region of interest" description="Disordered" evidence="1">
    <location>
        <begin position="239"/>
        <end position="258"/>
    </location>
</feature>
<keyword evidence="3" id="KW-1185">Reference proteome</keyword>
<reference evidence="2" key="1">
    <citation type="submission" date="2017-07" db="EMBL/GenBank/DDBJ databases">
        <title>The cable genome - Insights into the physiology and evolution of filamentous bacteria capable of sulfide oxidation via long distance electron transfer.</title>
        <authorList>
            <person name="Thorup C."/>
            <person name="Bjerg J.T."/>
            <person name="Schreiber L."/>
            <person name="Nielsen L.P."/>
            <person name="Kjeldsen K.U."/>
            <person name="Boesen T."/>
            <person name="Boggild A."/>
            <person name="Meysman F."/>
            <person name="Geelhoed J."/>
            <person name="Schramm A."/>
        </authorList>
    </citation>
    <scope>NUCLEOTIDE SEQUENCE [LARGE SCALE GENOMIC DNA]</scope>
    <source>
        <strain evidence="2">GS</strain>
    </source>
</reference>